<evidence type="ECO:0000256" key="14">
    <source>
        <dbReference type="ARBA" id="ARBA00023136"/>
    </source>
</evidence>
<evidence type="ECO:0000256" key="16">
    <source>
        <dbReference type="ARBA" id="ARBA00049551"/>
    </source>
</evidence>
<dbReference type="GO" id="GO:0003954">
    <property type="term" value="F:NADH dehydrogenase activity"/>
    <property type="evidence" value="ECO:0007669"/>
    <property type="project" value="TreeGrafter"/>
</dbReference>
<feature type="transmembrane region" description="Helical" evidence="17">
    <location>
        <begin position="289"/>
        <end position="308"/>
    </location>
</feature>
<comment type="subcellular location">
    <subcellularLocation>
        <location evidence="1">Mitochondrion inner membrane</location>
        <topology evidence="1">Multi-pass membrane protein</topology>
    </subcellularLocation>
</comment>
<gene>
    <name evidence="20" type="primary">nad5</name>
</gene>
<proteinExistence type="predicted"/>
<evidence type="ECO:0000259" key="19">
    <source>
        <dbReference type="Pfam" id="PF06455"/>
    </source>
</evidence>
<feature type="transmembrane region" description="Helical" evidence="17">
    <location>
        <begin position="361"/>
        <end position="382"/>
    </location>
</feature>
<dbReference type="GO" id="GO:0042773">
    <property type="term" value="P:ATP synthesis coupled electron transport"/>
    <property type="evidence" value="ECO:0007669"/>
    <property type="project" value="InterPro"/>
</dbReference>
<evidence type="ECO:0000256" key="5">
    <source>
        <dbReference type="ARBA" id="ARBA00022660"/>
    </source>
</evidence>
<dbReference type="GO" id="GO:0008137">
    <property type="term" value="F:NADH dehydrogenase (ubiquinone) activity"/>
    <property type="evidence" value="ECO:0007669"/>
    <property type="project" value="UniProtKB-EC"/>
</dbReference>
<keyword evidence="13 20" id="KW-0496">Mitochondrion</keyword>
<evidence type="ECO:0000256" key="4">
    <source>
        <dbReference type="ARBA" id="ARBA00022448"/>
    </source>
</evidence>
<keyword evidence="8" id="KW-1278">Translocase</keyword>
<keyword evidence="11" id="KW-0520">NAD</keyword>
<dbReference type="InterPro" id="IPR010934">
    <property type="entry name" value="NADH_DH_su5_C"/>
</dbReference>
<protein>
    <recommendedName>
        <fullName evidence="3">NADH-ubiquinone oxidoreductase chain 5</fullName>
        <ecNumber evidence="2">7.1.1.2</ecNumber>
    </recommendedName>
    <alternativeName>
        <fullName evidence="15">NADH dehydrogenase subunit 5</fullName>
    </alternativeName>
</protein>
<evidence type="ECO:0000256" key="12">
    <source>
        <dbReference type="ARBA" id="ARBA00023075"/>
    </source>
</evidence>
<evidence type="ECO:0000313" key="20">
    <source>
        <dbReference type="EMBL" id="ABS17669.1"/>
    </source>
</evidence>
<dbReference type="Pfam" id="PF06455">
    <property type="entry name" value="NADH5_C"/>
    <property type="match status" value="1"/>
</dbReference>
<keyword evidence="7" id="KW-0999">Mitochondrion inner membrane</keyword>
<dbReference type="Pfam" id="PF00361">
    <property type="entry name" value="Proton_antipo_M"/>
    <property type="match status" value="1"/>
</dbReference>
<keyword evidence="12" id="KW-0830">Ubiquinone</keyword>
<keyword evidence="4" id="KW-0813">Transport</keyword>
<dbReference type="EC" id="7.1.1.2" evidence="2"/>
<evidence type="ECO:0000256" key="6">
    <source>
        <dbReference type="ARBA" id="ARBA00022692"/>
    </source>
</evidence>
<evidence type="ECO:0000256" key="13">
    <source>
        <dbReference type="ARBA" id="ARBA00023128"/>
    </source>
</evidence>
<feature type="transmembrane region" description="Helical" evidence="17">
    <location>
        <begin position="236"/>
        <end position="254"/>
    </location>
</feature>
<evidence type="ECO:0000256" key="17">
    <source>
        <dbReference type="SAM" id="Phobius"/>
    </source>
</evidence>
<feature type="transmembrane region" description="Helical" evidence="17">
    <location>
        <begin position="49"/>
        <end position="71"/>
    </location>
</feature>
<name>A7LIB4_ARGIR</name>
<feature type="transmembrane region" description="Helical" evidence="17">
    <location>
        <begin position="402"/>
        <end position="428"/>
    </location>
</feature>
<dbReference type="GO" id="GO:0015990">
    <property type="term" value="P:electron transport coupled proton transport"/>
    <property type="evidence" value="ECO:0007669"/>
    <property type="project" value="TreeGrafter"/>
</dbReference>
<evidence type="ECO:0000256" key="11">
    <source>
        <dbReference type="ARBA" id="ARBA00023027"/>
    </source>
</evidence>
<keyword evidence="14 17" id="KW-0472">Membrane</keyword>
<dbReference type="EMBL" id="EU023915">
    <property type="protein sequence ID" value="ABS17669.1"/>
    <property type="molecule type" value="Genomic_DNA"/>
</dbReference>
<dbReference type="InterPro" id="IPR001750">
    <property type="entry name" value="ND/Mrp_TM"/>
</dbReference>
<evidence type="ECO:0000256" key="10">
    <source>
        <dbReference type="ARBA" id="ARBA00022989"/>
    </source>
</evidence>
<evidence type="ECO:0000256" key="1">
    <source>
        <dbReference type="ARBA" id="ARBA00004448"/>
    </source>
</evidence>
<feature type="transmembrane region" description="Helical" evidence="17">
    <location>
        <begin position="261"/>
        <end position="283"/>
    </location>
</feature>
<dbReference type="InterPro" id="IPR003945">
    <property type="entry name" value="NU5C-like"/>
</dbReference>
<dbReference type="PANTHER" id="PTHR42829:SF2">
    <property type="entry name" value="NADH-UBIQUINONE OXIDOREDUCTASE CHAIN 5"/>
    <property type="match status" value="1"/>
</dbReference>
<organism evidence="20">
    <name type="scientific">Argopecten irradians</name>
    <name type="common">Bay scallop</name>
    <name type="synonym">Aequipecten irradians</name>
    <dbReference type="NCBI Taxonomy" id="31199"/>
    <lineage>
        <taxon>Eukaryota</taxon>
        <taxon>Metazoa</taxon>
        <taxon>Spiralia</taxon>
        <taxon>Lophotrochozoa</taxon>
        <taxon>Mollusca</taxon>
        <taxon>Bivalvia</taxon>
        <taxon>Autobranchia</taxon>
        <taxon>Pteriomorphia</taxon>
        <taxon>Pectinida</taxon>
        <taxon>Pectinoidea</taxon>
        <taxon>Pectinidae</taxon>
        <taxon>Argopecten</taxon>
    </lineage>
</organism>
<dbReference type="PANTHER" id="PTHR42829">
    <property type="entry name" value="NADH-UBIQUINONE OXIDOREDUCTASE CHAIN 5"/>
    <property type="match status" value="1"/>
</dbReference>
<feature type="transmembrane region" description="Helical" evidence="17">
    <location>
        <begin position="448"/>
        <end position="468"/>
    </location>
</feature>
<keyword evidence="5" id="KW-0679">Respiratory chain</keyword>
<evidence type="ECO:0000256" key="9">
    <source>
        <dbReference type="ARBA" id="ARBA00022982"/>
    </source>
</evidence>
<evidence type="ECO:0000256" key="2">
    <source>
        <dbReference type="ARBA" id="ARBA00012944"/>
    </source>
</evidence>
<keyword evidence="9" id="KW-0249">Electron transport</keyword>
<feature type="transmembrane region" description="Helical" evidence="17">
    <location>
        <begin position="148"/>
        <end position="175"/>
    </location>
</feature>
<evidence type="ECO:0000259" key="18">
    <source>
        <dbReference type="Pfam" id="PF00361"/>
    </source>
</evidence>
<feature type="transmembrane region" description="Helical" evidence="17">
    <location>
        <begin position="556"/>
        <end position="574"/>
    </location>
</feature>
<keyword evidence="10 17" id="KW-1133">Transmembrane helix</keyword>
<comment type="catalytic activity">
    <reaction evidence="16">
        <text>a ubiquinone + NADH + 5 H(+)(in) = a ubiquinol + NAD(+) + 4 H(+)(out)</text>
        <dbReference type="Rhea" id="RHEA:29091"/>
        <dbReference type="Rhea" id="RHEA-COMP:9565"/>
        <dbReference type="Rhea" id="RHEA-COMP:9566"/>
        <dbReference type="ChEBI" id="CHEBI:15378"/>
        <dbReference type="ChEBI" id="CHEBI:16389"/>
        <dbReference type="ChEBI" id="CHEBI:17976"/>
        <dbReference type="ChEBI" id="CHEBI:57540"/>
        <dbReference type="ChEBI" id="CHEBI:57945"/>
        <dbReference type="EC" id="7.1.1.2"/>
    </reaction>
</comment>
<feature type="transmembrane region" description="Helical" evidence="17">
    <location>
        <begin position="83"/>
        <end position="102"/>
    </location>
</feature>
<feature type="domain" description="NADH:quinone oxidoreductase/Mrp antiporter transmembrane" evidence="18">
    <location>
        <begin position="104"/>
        <end position="374"/>
    </location>
</feature>
<evidence type="ECO:0000256" key="15">
    <source>
        <dbReference type="ARBA" id="ARBA00031027"/>
    </source>
</evidence>
<keyword evidence="6 17" id="KW-0812">Transmembrane</keyword>
<sequence length="575" mass="62755">MLVGRYCRSFCRFMSFFSFLGALSLGGDSVVFSWEVVRFSSLSLSIDFYLDAVGLVFSGVVLYIAKSVFHFSDAYMGSSVHPIRFHSLLMCFVISMILFIFIPNLFGLMIGWDGLGIFSFLLVLFYPCHSSLSAGLITGLTNRLGDSFLILALFKGLLVWGSSSLGAGFLGVASFEASYRSGWLSEPSSPFCSWLPRAMAAPTPVSSPVHSSTLVTAGVFLMVRYHDSLSGSSLSLLQWASLMTMLISGLNACVEYDMKKVVALSTLSQVSFMMFAVSMGFPLLGFFHLISHAVTKALLFICVGLVILSYSQDLRRLGASFLGAEGIKWYFGGACIGLCGFPFISGFYSKDAVIESIFFSGVGYCGFFIFFVSVLNCCYYSARLFPCSFSVGATLEGGKGGLVLFVMEGVLVLMTFIVIVGAFFYWVLGKGEKGCGFFYVMPCMFPCHVSKALILSICPFGFWAFWLLGGHKDGLGVRDALVVGRSGWSSGRESFVRELGFLDGLSGQPLVYSGMVLSESVNASMDQGLLETYGPGGVARAFKSLLNYNEIMCNHWLALFFLVYMVEVVFWIGIS</sequence>
<evidence type="ECO:0000256" key="7">
    <source>
        <dbReference type="ARBA" id="ARBA00022792"/>
    </source>
</evidence>
<feature type="domain" description="NADH dehydrogenase subunit 5 C-terminal" evidence="19">
    <location>
        <begin position="493"/>
        <end position="571"/>
    </location>
</feature>
<accession>A7LIB4</accession>
<geneLocation type="mitochondrion" evidence="20"/>
<feature type="transmembrane region" description="Helical" evidence="17">
    <location>
        <begin position="329"/>
        <end position="349"/>
    </location>
</feature>
<dbReference type="GO" id="GO:0005743">
    <property type="term" value="C:mitochondrial inner membrane"/>
    <property type="evidence" value="ECO:0007669"/>
    <property type="project" value="UniProtKB-SubCell"/>
</dbReference>
<evidence type="ECO:0000256" key="3">
    <source>
        <dbReference type="ARBA" id="ARBA00021096"/>
    </source>
</evidence>
<dbReference type="AlphaFoldDB" id="A7LIB4"/>
<dbReference type="PRINTS" id="PR01434">
    <property type="entry name" value="NADHDHGNASE5"/>
</dbReference>
<evidence type="ECO:0000256" key="8">
    <source>
        <dbReference type="ARBA" id="ARBA00022967"/>
    </source>
</evidence>
<reference evidence="20" key="1">
    <citation type="submission" date="2007-07" db="EMBL/GenBank/DDBJ databases">
        <title>The Complete Mitochondrial Genome of the Bivalve Mollusc, Argopecten irradians: An Analysis of the Sequence, Gene Order, and Phylogenetic Content.</title>
        <authorList>
            <person name="Petten M.G.J."/>
            <person name="Snyder M."/>
        </authorList>
    </citation>
    <scope>NUCLEOTIDE SEQUENCE</scope>
</reference>